<dbReference type="Pfam" id="PF09055">
    <property type="entry name" value="Sod_Ni"/>
    <property type="match status" value="1"/>
</dbReference>
<dbReference type="GO" id="GO:0016151">
    <property type="term" value="F:nickel cation binding"/>
    <property type="evidence" value="ECO:0007669"/>
    <property type="project" value="InterPro"/>
</dbReference>
<dbReference type="EC" id="1.15.1.1" evidence="1"/>
<name>A0A1W1CW38_9ZZZZ</name>
<evidence type="ECO:0000313" key="1">
    <source>
        <dbReference type="EMBL" id="SFV70036.1"/>
    </source>
</evidence>
<sequence>MFKLNEVKAHCDVPCGIYDPSSAQIAALSVIRMIDLMIKAEKGADEAAYLNDMARYISVKETEAIKCKDEIAIIWGDFIKPPHLLKYPDLHVLAHKIMMLGGAAKQHCSREKGLELLSAVNEFAEIFWEIKGVKTQTVTAPYAPSESVVSPVL</sequence>
<dbReference type="NCBIfam" id="TIGR02753">
    <property type="entry name" value="sodN"/>
    <property type="match status" value="1"/>
</dbReference>
<dbReference type="GO" id="GO:0004784">
    <property type="term" value="F:superoxide dismutase activity"/>
    <property type="evidence" value="ECO:0007669"/>
    <property type="project" value="UniProtKB-EC"/>
</dbReference>
<keyword evidence="1" id="KW-0560">Oxidoreductase</keyword>
<reference evidence="1" key="1">
    <citation type="submission" date="2016-10" db="EMBL/GenBank/DDBJ databases">
        <authorList>
            <person name="de Groot N.N."/>
        </authorList>
    </citation>
    <scope>NUCLEOTIDE SEQUENCE</scope>
</reference>
<proteinExistence type="predicted"/>
<dbReference type="EMBL" id="FPHM01000143">
    <property type="protein sequence ID" value="SFV70036.1"/>
    <property type="molecule type" value="Genomic_DNA"/>
</dbReference>
<gene>
    <name evidence="1" type="ORF">MNB_SV-13-877</name>
</gene>
<organism evidence="1">
    <name type="scientific">hydrothermal vent metagenome</name>
    <dbReference type="NCBI Taxonomy" id="652676"/>
    <lineage>
        <taxon>unclassified sequences</taxon>
        <taxon>metagenomes</taxon>
        <taxon>ecological metagenomes</taxon>
    </lineage>
</organism>
<dbReference type="InterPro" id="IPR036502">
    <property type="entry name" value="NiSOD_sf"/>
</dbReference>
<dbReference type="Gene3D" id="1.20.120.400">
    <property type="entry name" value="Nickel-containing superoxide dismutase"/>
    <property type="match status" value="1"/>
</dbReference>
<dbReference type="AlphaFoldDB" id="A0A1W1CW38"/>
<accession>A0A1W1CW38</accession>
<dbReference type="InterPro" id="IPR014123">
    <property type="entry name" value="Superoxide_dismutase_Ni-type"/>
</dbReference>
<dbReference type="SUPFAM" id="SSF109770">
    <property type="entry name" value="Nickel-containing superoxide dismutase, NiSOD"/>
    <property type="match status" value="1"/>
</dbReference>
<protein>
    <submittedName>
        <fullName evidence="1">Nickel-dependent superoxide dismutase</fullName>
        <ecNumber evidence="1">1.15.1.1</ecNumber>
    </submittedName>
</protein>